<organism evidence="1">
    <name type="scientific">Brachypodium distachyon</name>
    <name type="common">Purple false brome</name>
    <name type="synonym">Trachynia distachya</name>
    <dbReference type="NCBI Taxonomy" id="15368"/>
    <lineage>
        <taxon>Eukaryota</taxon>
        <taxon>Viridiplantae</taxon>
        <taxon>Streptophyta</taxon>
        <taxon>Embryophyta</taxon>
        <taxon>Tracheophyta</taxon>
        <taxon>Spermatophyta</taxon>
        <taxon>Magnoliopsida</taxon>
        <taxon>Liliopsida</taxon>
        <taxon>Poales</taxon>
        <taxon>Poaceae</taxon>
        <taxon>BOP clade</taxon>
        <taxon>Pooideae</taxon>
        <taxon>Stipodae</taxon>
        <taxon>Brachypodieae</taxon>
        <taxon>Brachypodium</taxon>
    </lineage>
</organism>
<reference evidence="1 2" key="1">
    <citation type="journal article" date="2010" name="Nature">
        <title>Genome sequencing and analysis of the model grass Brachypodium distachyon.</title>
        <authorList>
            <consortium name="International Brachypodium Initiative"/>
        </authorList>
    </citation>
    <scope>NUCLEOTIDE SEQUENCE [LARGE SCALE GENOMIC DNA]</scope>
    <source>
        <strain evidence="1 2">Bd21</strain>
    </source>
</reference>
<gene>
    <name evidence="1" type="ORF">BRADI_5g06695v3</name>
</gene>
<accession>A0A0Q3E782</accession>
<dbReference type="Proteomes" id="UP000008810">
    <property type="component" value="Chromosome 5"/>
</dbReference>
<dbReference type="AlphaFoldDB" id="A0A0Q3E782"/>
<dbReference type="InParanoid" id="A0A0Q3E782"/>
<sequence>MNCMCCMRCRVCTDSIDSCRHLVAIGVCNPVRLVCLVCCSCFKARIAPIHVILMHDDTTIMLSVVNPLNSIPCIWSCIDVMCSIFRTPFNLVNYISDLLSESLI</sequence>
<proteinExistence type="predicted"/>
<keyword evidence="3" id="KW-1185">Reference proteome</keyword>
<dbReference type="EMBL" id="CM000884">
    <property type="protein sequence ID" value="KQJ82148.1"/>
    <property type="molecule type" value="Genomic_DNA"/>
</dbReference>
<reference evidence="2" key="3">
    <citation type="submission" date="2018-08" db="UniProtKB">
        <authorList>
            <consortium name="EnsemblPlants"/>
        </authorList>
    </citation>
    <scope>IDENTIFICATION</scope>
    <source>
        <strain evidence="2">cv. Bd21</strain>
    </source>
</reference>
<protein>
    <submittedName>
        <fullName evidence="1 2">Uncharacterized protein</fullName>
    </submittedName>
</protein>
<evidence type="ECO:0000313" key="1">
    <source>
        <dbReference type="EMBL" id="KQJ82148.1"/>
    </source>
</evidence>
<evidence type="ECO:0000313" key="2">
    <source>
        <dbReference type="EnsemblPlants" id="KQJ82148"/>
    </source>
</evidence>
<evidence type="ECO:0000313" key="3">
    <source>
        <dbReference type="Proteomes" id="UP000008810"/>
    </source>
</evidence>
<name>A0A0Q3E782_BRADI</name>
<reference evidence="1" key="2">
    <citation type="submission" date="2017-06" db="EMBL/GenBank/DDBJ databases">
        <title>WGS assembly of Brachypodium distachyon.</title>
        <authorList>
            <consortium name="The International Brachypodium Initiative"/>
            <person name="Lucas S."/>
            <person name="Harmon-Smith M."/>
            <person name="Lail K."/>
            <person name="Tice H."/>
            <person name="Grimwood J."/>
            <person name="Bruce D."/>
            <person name="Barry K."/>
            <person name="Shu S."/>
            <person name="Lindquist E."/>
            <person name="Wang M."/>
            <person name="Pitluck S."/>
            <person name="Vogel J.P."/>
            <person name="Garvin D.F."/>
            <person name="Mockler T.C."/>
            <person name="Schmutz J."/>
            <person name="Rokhsar D."/>
            <person name="Bevan M.W."/>
        </authorList>
    </citation>
    <scope>NUCLEOTIDE SEQUENCE</scope>
    <source>
        <strain evidence="1">Bd21</strain>
    </source>
</reference>
<dbReference type="Gramene" id="KQJ82148">
    <property type="protein sequence ID" value="KQJ82148"/>
    <property type="gene ID" value="BRADI_5g06695v3"/>
</dbReference>
<dbReference type="EnsemblPlants" id="KQJ82148">
    <property type="protein sequence ID" value="KQJ82148"/>
    <property type="gene ID" value="BRADI_5g06695v3"/>
</dbReference>